<dbReference type="InterPro" id="IPR036812">
    <property type="entry name" value="NAD(P)_OxRdtase_dom_sf"/>
</dbReference>
<keyword evidence="4" id="KW-0963">Cytoplasm</keyword>
<proteinExistence type="inferred from homology"/>
<evidence type="ECO:0000256" key="1">
    <source>
        <dbReference type="ARBA" id="ARBA00004496"/>
    </source>
</evidence>
<dbReference type="InterPro" id="IPR018170">
    <property type="entry name" value="Aldo/ket_reductase_CS"/>
</dbReference>
<organism evidence="15 16">
    <name type="scientific">Calidris pygmaea</name>
    <name type="common">Spoon-billed sandpiper</name>
    <dbReference type="NCBI Taxonomy" id="425635"/>
    <lineage>
        <taxon>Eukaryota</taxon>
        <taxon>Metazoa</taxon>
        <taxon>Chordata</taxon>
        <taxon>Craniata</taxon>
        <taxon>Vertebrata</taxon>
        <taxon>Euteleostomi</taxon>
        <taxon>Archelosauria</taxon>
        <taxon>Archosauria</taxon>
        <taxon>Dinosauria</taxon>
        <taxon>Saurischia</taxon>
        <taxon>Theropoda</taxon>
        <taxon>Coelurosauria</taxon>
        <taxon>Aves</taxon>
        <taxon>Neognathae</taxon>
        <taxon>Neoaves</taxon>
        <taxon>Charadriiformes</taxon>
        <taxon>Scolopacidae</taxon>
        <taxon>Calidris</taxon>
    </lineage>
</organism>
<evidence type="ECO:0000313" key="16">
    <source>
        <dbReference type="Proteomes" id="UP000694419"/>
    </source>
</evidence>
<dbReference type="SUPFAM" id="SSF51430">
    <property type="entry name" value="NAD(P)-linked oxidoreductase"/>
    <property type="match status" value="1"/>
</dbReference>
<feature type="binding site" evidence="12">
    <location>
        <position position="112"/>
    </location>
    <ligand>
        <name>substrate</name>
    </ligand>
</feature>
<dbReference type="Pfam" id="PF00248">
    <property type="entry name" value="Aldo_ket_red"/>
    <property type="match status" value="1"/>
</dbReference>
<evidence type="ECO:0000259" key="14">
    <source>
        <dbReference type="Pfam" id="PF00248"/>
    </source>
</evidence>
<dbReference type="PROSITE" id="PS00062">
    <property type="entry name" value="ALDOKETO_REDUCTASE_2"/>
    <property type="match status" value="1"/>
</dbReference>
<comment type="catalytic activity">
    <reaction evidence="9">
        <text>prostaglandin F2alpha + NADP(+) = prostaglandin H2 + NADPH + H(+)</text>
        <dbReference type="Rhea" id="RHEA:45312"/>
        <dbReference type="ChEBI" id="CHEBI:15378"/>
        <dbReference type="ChEBI" id="CHEBI:57404"/>
        <dbReference type="ChEBI" id="CHEBI:57405"/>
        <dbReference type="ChEBI" id="CHEBI:57783"/>
        <dbReference type="ChEBI" id="CHEBI:58349"/>
    </reaction>
</comment>
<dbReference type="InterPro" id="IPR023210">
    <property type="entry name" value="NADP_OxRdtase_dom"/>
</dbReference>
<dbReference type="Ensembl" id="ENSCPGT00000004847.1">
    <property type="protein sequence ID" value="ENSCPGP00000004403.1"/>
    <property type="gene ID" value="ENSCPGG00000003225.1"/>
</dbReference>
<evidence type="ECO:0000256" key="4">
    <source>
        <dbReference type="ARBA" id="ARBA00022490"/>
    </source>
</evidence>
<feature type="domain" description="NADP-dependent oxidoreductase" evidence="14">
    <location>
        <begin position="17"/>
        <end position="292"/>
    </location>
</feature>
<protein>
    <recommendedName>
        <fullName evidence="8">aldose reductase</fullName>
        <ecNumber evidence="8">1.1.1.21</ecNumber>
    </recommendedName>
    <alternativeName>
        <fullName evidence="7">Aldehyde reductase</fullName>
    </alternativeName>
</protein>
<evidence type="ECO:0000256" key="10">
    <source>
        <dbReference type="ARBA" id="ARBA00051000"/>
    </source>
</evidence>
<name>A0A8C3JBD6_9CHAR</name>
<reference evidence="15" key="1">
    <citation type="submission" date="2025-08" db="UniProtKB">
        <authorList>
            <consortium name="Ensembl"/>
        </authorList>
    </citation>
    <scope>IDENTIFICATION</scope>
</reference>
<feature type="site" description="Lowers pKa of active site Tyr" evidence="13">
    <location>
        <position position="79"/>
    </location>
</feature>
<evidence type="ECO:0000256" key="3">
    <source>
        <dbReference type="ARBA" id="ARBA00011245"/>
    </source>
</evidence>
<dbReference type="PRINTS" id="PR00069">
    <property type="entry name" value="ALDKETRDTASE"/>
</dbReference>
<evidence type="ECO:0000313" key="15">
    <source>
        <dbReference type="Ensembl" id="ENSCPGP00000004403.1"/>
    </source>
</evidence>
<evidence type="ECO:0000256" key="6">
    <source>
        <dbReference type="ARBA" id="ARBA00023002"/>
    </source>
</evidence>
<dbReference type="GO" id="GO:0005737">
    <property type="term" value="C:cytoplasm"/>
    <property type="evidence" value="ECO:0007669"/>
    <property type="project" value="UniProtKB-SubCell"/>
</dbReference>
<keyword evidence="5" id="KW-0521">NADP</keyword>
<evidence type="ECO:0000256" key="9">
    <source>
        <dbReference type="ARBA" id="ARBA00050342"/>
    </source>
</evidence>
<evidence type="ECO:0000256" key="8">
    <source>
        <dbReference type="ARBA" id="ARBA00038955"/>
    </source>
</evidence>
<evidence type="ECO:0000256" key="13">
    <source>
        <dbReference type="PIRSR" id="PIRSR000097-3"/>
    </source>
</evidence>
<evidence type="ECO:0000256" key="2">
    <source>
        <dbReference type="ARBA" id="ARBA00007905"/>
    </source>
</evidence>
<accession>A0A8C3JBD6</accession>
<dbReference type="EC" id="1.1.1.21" evidence="8"/>
<evidence type="ECO:0000256" key="5">
    <source>
        <dbReference type="ARBA" id="ARBA00022857"/>
    </source>
</evidence>
<comment type="subunit">
    <text evidence="3">Monomer.</text>
</comment>
<dbReference type="Proteomes" id="UP000694419">
    <property type="component" value="Unplaced"/>
</dbReference>
<sequence>MASPCVELSNKMKMPMLGLGTWQAPPGKVEEVVKFAIDAGYRLFDCAYFYQNENEIGNAVQQKIKEGAVKREDLFIVTKLWNTFHEKSLVKVACKKSLDALQLDYLDLYLIHFPMGFKAGEELHPLDDKGMSIPSDTDFLDTWEAMEELVDCGLVKAIGVSNFNHEQIERILNKPGLKYKPVNNQVECHPYLTQEKLIKYCQSKGIAVTAYSPLGSPNRPWAKPGDPLLLDDPKIKEIAVRHNKTPAQVLLRFLIQRNVIVIPKSDKPQRVQENIKVFDFELSKNEMDVILSFNRNWRAVPVLQYVLCYPYYPLGLTLSVFSSPHILKTYMTKNRESSYLKTWIPGNETRPGTDVRREIDSGHSL</sequence>
<dbReference type="PROSITE" id="PS00798">
    <property type="entry name" value="ALDOKETO_REDUCTASE_1"/>
    <property type="match status" value="1"/>
</dbReference>
<keyword evidence="16" id="KW-1185">Reference proteome</keyword>
<comment type="subcellular location">
    <subcellularLocation>
        <location evidence="1">Cytoplasm</location>
    </subcellularLocation>
</comment>
<comment type="catalytic activity">
    <reaction evidence="10">
        <text>an alditol + NADP(+) = an aldose + NADPH + H(+)</text>
        <dbReference type="Rhea" id="RHEA:12789"/>
        <dbReference type="Rhea" id="RHEA-COMP:9554"/>
        <dbReference type="Rhea" id="RHEA-COMP:9555"/>
        <dbReference type="ChEBI" id="CHEBI:15378"/>
        <dbReference type="ChEBI" id="CHEBI:15693"/>
        <dbReference type="ChEBI" id="CHEBI:17522"/>
        <dbReference type="ChEBI" id="CHEBI:57783"/>
        <dbReference type="ChEBI" id="CHEBI:58349"/>
        <dbReference type="EC" id="1.1.1.21"/>
    </reaction>
</comment>
<dbReference type="GO" id="GO:0016491">
    <property type="term" value="F:oxidoreductase activity"/>
    <property type="evidence" value="ECO:0007669"/>
    <property type="project" value="UniProtKB-KW"/>
</dbReference>
<feature type="active site" description="Proton donor" evidence="11">
    <location>
        <position position="50"/>
    </location>
</feature>
<dbReference type="InterPro" id="IPR020471">
    <property type="entry name" value="AKR"/>
</dbReference>
<dbReference type="AlphaFoldDB" id="A0A8C3JBD6"/>
<evidence type="ECO:0000256" key="12">
    <source>
        <dbReference type="PIRSR" id="PIRSR000097-2"/>
    </source>
</evidence>
<dbReference type="FunFam" id="3.20.20.100:FF:000009">
    <property type="entry name" value="Aldo-keto reductase family 1 member B1"/>
    <property type="match status" value="1"/>
</dbReference>
<dbReference type="PANTHER" id="PTHR11732">
    <property type="entry name" value="ALDO/KETO REDUCTASE"/>
    <property type="match status" value="1"/>
</dbReference>
<keyword evidence="6" id="KW-0560">Oxidoreductase</keyword>
<dbReference type="PIRSF" id="PIRSF000097">
    <property type="entry name" value="AKR"/>
    <property type="match status" value="1"/>
</dbReference>
<evidence type="ECO:0000256" key="11">
    <source>
        <dbReference type="PIRSR" id="PIRSR000097-1"/>
    </source>
</evidence>
<reference evidence="15" key="2">
    <citation type="submission" date="2025-09" db="UniProtKB">
        <authorList>
            <consortium name="Ensembl"/>
        </authorList>
    </citation>
    <scope>IDENTIFICATION</scope>
</reference>
<evidence type="ECO:0000256" key="7">
    <source>
        <dbReference type="ARBA" id="ARBA00029846"/>
    </source>
</evidence>
<comment type="similarity">
    <text evidence="2">Belongs to the aldo/keto reductase family.</text>
</comment>
<dbReference type="Gene3D" id="3.20.20.100">
    <property type="entry name" value="NADP-dependent oxidoreductase domain"/>
    <property type="match status" value="1"/>
</dbReference>